<dbReference type="AlphaFoldDB" id="A0A8S0WSH1"/>
<evidence type="ECO:0000313" key="2">
    <source>
        <dbReference type="Proteomes" id="UP000467700"/>
    </source>
</evidence>
<protein>
    <submittedName>
        <fullName evidence="1">Uncharacterized protein</fullName>
    </submittedName>
</protein>
<comment type="caution">
    <text evidence="1">The sequence shown here is derived from an EMBL/GenBank/DDBJ whole genome shotgun (WGS) entry which is preliminary data.</text>
</comment>
<proteinExistence type="predicted"/>
<name>A0A8S0WSH1_CYCAE</name>
<keyword evidence="2" id="KW-1185">Reference proteome</keyword>
<evidence type="ECO:0000313" key="1">
    <source>
        <dbReference type="EMBL" id="CAA7269827.1"/>
    </source>
</evidence>
<gene>
    <name evidence="1" type="ORF">AAE3_LOCUS12017</name>
</gene>
<sequence>MKSSGTTTISTNHSQLPEVKQLHLPTFEVPSLLPDNLQCPALEEATFFYENEEEEGARRFLFSFLESCGQTLLKLGLPGKAIDSDYRFQRVLVHLRVLEELTVTGPLGWPDNLERDGSPDSQVYDVGTYSFFNGLKKQP</sequence>
<accession>A0A8S0WSH1</accession>
<dbReference type="Proteomes" id="UP000467700">
    <property type="component" value="Unassembled WGS sequence"/>
</dbReference>
<reference evidence="1 2" key="1">
    <citation type="submission" date="2020-01" db="EMBL/GenBank/DDBJ databases">
        <authorList>
            <person name="Gupta K D."/>
        </authorList>
    </citation>
    <scope>NUCLEOTIDE SEQUENCE [LARGE SCALE GENOMIC DNA]</scope>
</reference>
<dbReference type="EMBL" id="CACVBS010000080">
    <property type="protein sequence ID" value="CAA7269827.1"/>
    <property type="molecule type" value="Genomic_DNA"/>
</dbReference>
<organism evidence="1 2">
    <name type="scientific">Cyclocybe aegerita</name>
    <name type="common">Black poplar mushroom</name>
    <name type="synonym">Agrocybe aegerita</name>
    <dbReference type="NCBI Taxonomy" id="1973307"/>
    <lineage>
        <taxon>Eukaryota</taxon>
        <taxon>Fungi</taxon>
        <taxon>Dikarya</taxon>
        <taxon>Basidiomycota</taxon>
        <taxon>Agaricomycotina</taxon>
        <taxon>Agaricomycetes</taxon>
        <taxon>Agaricomycetidae</taxon>
        <taxon>Agaricales</taxon>
        <taxon>Agaricineae</taxon>
        <taxon>Bolbitiaceae</taxon>
        <taxon>Cyclocybe</taxon>
    </lineage>
</organism>